<protein>
    <submittedName>
        <fullName evidence="1">Uncharacterized protein</fullName>
    </submittedName>
</protein>
<sequence>MSTSRVGIPLNHSPGPISDVELFCVVLSIASPSFTLASLDADTGSDEIQVQLQDMTFTPATGTDYYSPGNSES</sequence>
<dbReference type="AlphaFoldDB" id="A0AAV4M821"/>
<evidence type="ECO:0000313" key="1">
    <source>
        <dbReference type="EMBL" id="GIX68602.1"/>
    </source>
</evidence>
<dbReference type="EMBL" id="BPLR01001979">
    <property type="protein sequence ID" value="GIX68602.1"/>
    <property type="molecule type" value="Genomic_DNA"/>
</dbReference>
<dbReference type="Proteomes" id="UP001054945">
    <property type="component" value="Unassembled WGS sequence"/>
</dbReference>
<reference evidence="1 2" key="1">
    <citation type="submission" date="2021-06" db="EMBL/GenBank/DDBJ databases">
        <title>Caerostris extrusa draft genome.</title>
        <authorList>
            <person name="Kono N."/>
            <person name="Arakawa K."/>
        </authorList>
    </citation>
    <scope>NUCLEOTIDE SEQUENCE [LARGE SCALE GENOMIC DNA]</scope>
</reference>
<name>A0AAV4M821_CAEEX</name>
<gene>
    <name evidence="1" type="ORF">CEXT_536181</name>
</gene>
<evidence type="ECO:0000313" key="2">
    <source>
        <dbReference type="Proteomes" id="UP001054945"/>
    </source>
</evidence>
<organism evidence="1 2">
    <name type="scientific">Caerostris extrusa</name>
    <name type="common">Bark spider</name>
    <name type="synonym">Caerostris bankana</name>
    <dbReference type="NCBI Taxonomy" id="172846"/>
    <lineage>
        <taxon>Eukaryota</taxon>
        <taxon>Metazoa</taxon>
        <taxon>Ecdysozoa</taxon>
        <taxon>Arthropoda</taxon>
        <taxon>Chelicerata</taxon>
        <taxon>Arachnida</taxon>
        <taxon>Araneae</taxon>
        <taxon>Araneomorphae</taxon>
        <taxon>Entelegynae</taxon>
        <taxon>Araneoidea</taxon>
        <taxon>Araneidae</taxon>
        <taxon>Caerostris</taxon>
    </lineage>
</organism>
<comment type="caution">
    <text evidence="1">The sequence shown here is derived from an EMBL/GenBank/DDBJ whole genome shotgun (WGS) entry which is preliminary data.</text>
</comment>
<keyword evidence="2" id="KW-1185">Reference proteome</keyword>
<accession>A0AAV4M821</accession>
<proteinExistence type="predicted"/>